<evidence type="ECO:0000313" key="2">
    <source>
        <dbReference type="Proteomes" id="UP001212997"/>
    </source>
</evidence>
<dbReference type="AlphaFoldDB" id="A0AAD5YFL2"/>
<dbReference type="EMBL" id="JANAWD010000134">
    <property type="protein sequence ID" value="KAJ3486027.1"/>
    <property type="molecule type" value="Genomic_DNA"/>
</dbReference>
<organism evidence="1 2">
    <name type="scientific">Meripilus lineatus</name>
    <dbReference type="NCBI Taxonomy" id="2056292"/>
    <lineage>
        <taxon>Eukaryota</taxon>
        <taxon>Fungi</taxon>
        <taxon>Dikarya</taxon>
        <taxon>Basidiomycota</taxon>
        <taxon>Agaricomycotina</taxon>
        <taxon>Agaricomycetes</taxon>
        <taxon>Polyporales</taxon>
        <taxon>Meripilaceae</taxon>
        <taxon>Meripilus</taxon>
    </lineage>
</organism>
<comment type="caution">
    <text evidence="1">The sequence shown here is derived from an EMBL/GenBank/DDBJ whole genome shotgun (WGS) entry which is preliminary data.</text>
</comment>
<accession>A0AAD5YFL2</accession>
<sequence length="620" mass="71059">MTLSSNVVTELSKRVCIVPTSCFELNTVEFPQKLEPCGLVIAIFADSVIDETATLRRAIRPLPRRLPANMDIDARTEDEIDQRILQLKIKRNSLQNILRVPPEILSQISLEYVNLMRTGFRYQPFVFSPRPRPNAWINIAHICHHWREVALRTASLWASFDASSLQLIQELLARSKAIPLCIKMANVTNDHRVVLEKIMGLASRIQEIDLQISTVRTLEDLRPSFPREAARLRTLSLQVEMIPSSLMRGFSRIPLIFDGCELPALTSLTLRRMLFDWTSNLFTPSLTQLVVETSIANYGEFLTALDKMSKLCHLRVELKFRTRAGPPFPEQNRQVSLPNLKQLHLSTTVRICSYLLSQLEYPSTACVALWIQGKITSRVRLEELTPVVFSKFQEFTTPVMSASVWFEQTPYLGTSLGFWMETIRLEALFYPMTADGPSIPPLFRIHMNSNHDNQAYLLSRIGDFAPLVQTIVYRVPHRNGQENVPKASWIAASQVRQDVEYLGLDSGPKGIKPFLEALLDDTSFQGHQAFQKLKTLRITSARFTPGSLQAFLTILQRRRETQFGLPRLELSFCRNINEVDIDRFREFVDFVDWDGYIDFHTSDAVPNEMYDDDDDDDDEF</sequence>
<reference evidence="1" key="1">
    <citation type="submission" date="2022-07" db="EMBL/GenBank/DDBJ databases">
        <title>Genome Sequence of Physisporinus lineatus.</title>
        <authorList>
            <person name="Buettner E."/>
        </authorList>
    </citation>
    <scope>NUCLEOTIDE SEQUENCE</scope>
    <source>
        <strain evidence="1">VT162</strain>
    </source>
</reference>
<dbReference type="Proteomes" id="UP001212997">
    <property type="component" value="Unassembled WGS sequence"/>
</dbReference>
<evidence type="ECO:0008006" key="3">
    <source>
        <dbReference type="Google" id="ProtNLM"/>
    </source>
</evidence>
<evidence type="ECO:0000313" key="1">
    <source>
        <dbReference type="EMBL" id="KAJ3486027.1"/>
    </source>
</evidence>
<keyword evidence="2" id="KW-1185">Reference proteome</keyword>
<gene>
    <name evidence="1" type="ORF">NLI96_g4527</name>
</gene>
<proteinExistence type="predicted"/>
<name>A0AAD5YFL2_9APHY</name>
<protein>
    <recommendedName>
        <fullName evidence="3">F-box domain-containing protein</fullName>
    </recommendedName>
</protein>